<dbReference type="Gene3D" id="2.30.33.40">
    <property type="entry name" value="GroES chaperonin"/>
    <property type="match status" value="1"/>
</dbReference>
<comment type="similarity">
    <text evidence="3">Belongs to the GroES chaperonin family.</text>
</comment>
<protein>
    <recommendedName>
        <fullName evidence="7">Hydrophobin</fullName>
    </recommendedName>
</protein>
<dbReference type="PRINTS" id="PR00297">
    <property type="entry name" value="CHAPERONIN10"/>
</dbReference>
<dbReference type="GO" id="GO:0044183">
    <property type="term" value="F:protein folding chaperone"/>
    <property type="evidence" value="ECO:0007669"/>
    <property type="project" value="InterPro"/>
</dbReference>
<comment type="caution">
    <text evidence="5">The sequence shown here is derived from an EMBL/GenBank/DDBJ whole genome shotgun (WGS) entry which is preliminary data.</text>
</comment>
<dbReference type="Pfam" id="PF01185">
    <property type="entry name" value="Hydrophobin"/>
    <property type="match status" value="1"/>
</dbReference>
<dbReference type="InterPro" id="IPR037124">
    <property type="entry name" value="Chaperonin_GroES_sf"/>
</dbReference>
<keyword evidence="4" id="KW-0732">Signal</keyword>
<proteinExistence type="inferred from homology"/>
<dbReference type="GO" id="GO:0009277">
    <property type="term" value="C:fungal-type cell wall"/>
    <property type="evidence" value="ECO:0007669"/>
    <property type="project" value="InterPro"/>
</dbReference>
<keyword evidence="6" id="KW-1185">Reference proteome</keyword>
<dbReference type="PROSITE" id="PS51257">
    <property type="entry name" value="PROKAR_LIPOPROTEIN"/>
    <property type="match status" value="1"/>
</dbReference>
<feature type="chain" id="PRO_5018680503" description="Hydrophobin" evidence="4">
    <location>
        <begin position="22"/>
        <end position="173"/>
    </location>
</feature>
<keyword evidence="2 3" id="KW-0143">Chaperone</keyword>
<evidence type="ECO:0000313" key="6">
    <source>
        <dbReference type="Proteomes" id="UP000215289"/>
    </source>
</evidence>
<evidence type="ECO:0000256" key="1">
    <source>
        <dbReference type="ARBA" id="ARBA00023157"/>
    </source>
</evidence>
<dbReference type="Pfam" id="PF00166">
    <property type="entry name" value="Cpn10"/>
    <property type="match status" value="1"/>
</dbReference>
<sequence length="173" mass="18342">MLSRTILVALVSAACFATVNAADCSSKNEKCCQQLQDSKSLDSNVLGLLNLLDVDVDALTGNVGVQCTDIVGGTCTAQTACCTGNNYYLCPQENTVIIQPEDEITHVGTASKGTKTMKPARGVVLAVGTTKALGEGGRHAMDVRLGDLVIYTKGKGKEVRVDNDEYLILERDE</sequence>
<dbReference type="InterPro" id="IPR011032">
    <property type="entry name" value="GroES-like_sf"/>
</dbReference>
<feature type="signal peptide" evidence="4">
    <location>
        <begin position="1"/>
        <end position="21"/>
    </location>
</feature>
<keyword evidence="1" id="KW-1015">Disulfide bond</keyword>
<evidence type="ECO:0000256" key="3">
    <source>
        <dbReference type="RuleBase" id="RU003479"/>
    </source>
</evidence>
<dbReference type="EMBL" id="NIDN02000162">
    <property type="protein sequence ID" value="RLL95228.1"/>
    <property type="molecule type" value="Genomic_DNA"/>
</dbReference>
<accession>A0A3R7JDN9</accession>
<dbReference type="CDD" id="cd23507">
    <property type="entry name" value="hydrophobin_I"/>
    <property type="match status" value="1"/>
</dbReference>
<evidence type="ECO:0000256" key="4">
    <source>
        <dbReference type="SAM" id="SignalP"/>
    </source>
</evidence>
<dbReference type="AlphaFoldDB" id="A0A3R7JDN9"/>
<evidence type="ECO:0000313" key="5">
    <source>
        <dbReference type="EMBL" id="RLL95228.1"/>
    </source>
</evidence>
<reference evidence="5 6" key="1">
    <citation type="submission" date="2018-08" db="EMBL/GenBank/DDBJ databases">
        <title>Draft genome sequences of two Aspergillus turcosus clinical strains isolated from bronchoalveolar lavage fluid: one azole-susceptible and the other azole-resistant.</title>
        <authorList>
            <person name="Parent-Michaud M."/>
            <person name="Dufresne P.J."/>
            <person name="Fournier E."/>
            <person name="Martineau C."/>
            <person name="Moreira S."/>
            <person name="Perkins V."/>
            <person name="De Repentigny L."/>
            <person name="Dufresne S.F."/>
        </authorList>
    </citation>
    <scope>NUCLEOTIDE SEQUENCE [LARGE SCALE GENOMIC DNA]</scope>
    <source>
        <strain evidence="5">HMR AF 1038</strain>
    </source>
</reference>
<dbReference type="InterPro" id="IPR020818">
    <property type="entry name" value="Chaperonin_GroES"/>
</dbReference>
<name>A0A3R7JDN9_9EURO</name>
<dbReference type="InterPro" id="IPR001338">
    <property type="entry name" value="Class_I_Hydrophobin"/>
</dbReference>
<dbReference type="Proteomes" id="UP000215289">
    <property type="component" value="Unassembled WGS sequence"/>
</dbReference>
<organism evidence="5 6">
    <name type="scientific">Aspergillus turcosus</name>
    <dbReference type="NCBI Taxonomy" id="1245748"/>
    <lineage>
        <taxon>Eukaryota</taxon>
        <taxon>Fungi</taxon>
        <taxon>Dikarya</taxon>
        <taxon>Ascomycota</taxon>
        <taxon>Pezizomycotina</taxon>
        <taxon>Eurotiomycetes</taxon>
        <taxon>Eurotiomycetidae</taxon>
        <taxon>Eurotiales</taxon>
        <taxon>Aspergillaceae</taxon>
        <taxon>Aspergillus</taxon>
        <taxon>Aspergillus subgen. Fumigati</taxon>
    </lineage>
</organism>
<dbReference type="SMART" id="SM00883">
    <property type="entry name" value="Cpn10"/>
    <property type="match status" value="1"/>
</dbReference>
<dbReference type="OrthoDB" id="184876at2759"/>
<gene>
    <name evidence="5" type="ORF">CFD26_103010</name>
</gene>
<evidence type="ECO:0008006" key="7">
    <source>
        <dbReference type="Google" id="ProtNLM"/>
    </source>
</evidence>
<dbReference type="SUPFAM" id="SSF50129">
    <property type="entry name" value="GroES-like"/>
    <property type="match status" value="1"/>
</dbReference>
<dbReference type="GO" id="GO:0005524">
    <property type="term" value="F:ATP binding"/>
    <property type="evidence" value="ECO:0007669"/>
    <property type="project" value="InterPro"/>
</dbReference>
<evidence type="ECO:0000256" key="2">
    <source>
        <dbReference type="ARBA" id="ARBA00023186"/>
    </source>
</evidence>
<dbReference type="CDD" id="cd00320">
    <property type="entry name" value="cpn10"/>
    <property type="match status" value="1"/>
</dbReference>
<dbReference type="SMART" id="SM00075">
    <property type="entry name" value="HYDRO"/>
    <property type="match status" value="1"/>
</dbReference>
<dbReference type="GO" id="GO:0005199">
    <property type="term" value="F:structural constituent of cell wall"/>
    <property type="evidence" value="ECO:0007669"/>
    <property type="project" value="InterPro"/>
</dbReference>